<keyword evidence="1" id="KW-0067">ATP-binding</keyword>
<dbReference type="InterPro" id="IPR005501">
    <property type="entry name" value="LamB/YcsF/PxpA-like"/>
</dbReference>
<dbReference type="InterPro" id="IPR011330">
    <property type="entry name" value="Glyco_hydro/deAcase_b/a-brl"/>
</dbReference>
<reference evidence="2 5" key="2">
    <citation type="submission" date="2020-08" db="EMBL/GenBank/DDBJ databases">
        <title>Genomic Encyclopedia of Type Strains, Phase III (KMG-III): the genomes of soil and plant-associated and newly described type strains.</title>
        <authorList>
            <person name="Whitman W."/>
        </authorList>
    </citation>
    <scope>NUCLEOTIDE SEQUENCE [LARGE SCALE GENOMIC DNA]</scope>
    <source>
        <strain evidence="2 5">CECT 4113</strain>
    </source>
</reference>
<reference evidence="3 4" key="1">
    <citation type="submission" date="2018-11" db="EMBL/GenBank/DDBJ databases">
        <authorList>
            <person name="Huo Y."/>
        </authorList>
    </citation>
    <scope>NUCLEOTIDE SEQUENCE [LARGE SCALE GENOMIC DNA]</scope>
    <source>
        <strain evidence="3 4">DSM 30132</strain>
    </source>
</reference>
<gene>
    <name evidence="1" type="primary">pxpA</name>
    <name evidence="3" type="ORF">EFD55_04500</name>
    <name evidence="2" type="ORF">FHS26_000537</name>
</gene>
<comment type="function">
    <text evidence="1">Catalyzes the cleavage of 5-oxoproline to form L-glutamate coupled to the hydrolysis of ATP to ADP and inorganic phosphate.</text>
</comment>
<evidence type="ECO:0000313" key="5">
    <source>
        <dbReference type="Proteomes" id="UP000518315"/>
    </source>
</evidence>
<dbReference type="RefSeq" id="WP_125843387.1">
    <property type="nucleotide sequence ID" value="NZ_JACHXH010000002.1"/>
</dbReference>
<dbReference type="OrthoDB" id="9773478at2"/>
<organism evidence="3 4">
    <name type="scientific">Rhizobium pisi</name>
    <dbReference type="NCBI Taxonomy" id="574561"/>
    <lineage>
        <taxon>Bacteria</taxon>
        <taxon>Pseudomonadati</taxon>
        <taxon>Pseudomonadota</taxon>
        <taxon>Alphaproteobacteria</taxon>
        <taxon>Hyphomicrobiales</taxon>
        <taxon>Rhizobiaceae</taxon>
        <taxon>Rhizobium/Agrobacterium group</taxon>
        <taxon>Rhizobium</taxon>
    </lineage>
</organism>
<dbReference type="PANTHER" id="PTHR30292">
    <property type="entry name" value="UNCHARACTERIZED PROTEIN YBGL-RELATED"/>
    <property type="match status" value="1"/>
</dbReference>
<dbReference type="GO" id="GO:0017168">
    <property type="term" value="F:5-oxoprolinase (ATP-hydrolyzing) activity"/>
    <property type="evidence" value="ECO:0007669"/>
    <property type="project" value="UniProtKB-UniRule"/>
</dbReference>
<dbReference type="Gene3D" id="3.20.20.370">
    <property type="entry name" value="Glycoside hydrolase/deacetylase"/>
    <property type="match status" value="1"/>
</dbReference>
<keyword evidence="1" id="KW-0378">Hydrolase</keyword>
<comment type="subunit">
    <text evidence="1">Forms a complex composed of PxpA, PxpB and PxpC.</text>
</comment>
<dbReference type="AlphaFoldDB" id="A0A427N7N0"/>
<comment type="similarity">
    <text evidence="1">Belongs to the LamB/PxpA family.</text>
</comment>
<dbReference type="GO" id="GO:0005975">
    <property type="term" value="P:carbohydrate metabolic process"/>
    <property type="evidence" value="ECO:0007669"/>
    <property type="project" value="InterPro"/>
</dbReference>
<dbReference type="HAMAP" id="MF_00691">
    <property type="entry name" value="PxpA"/>
    <property type="match status" value="1"/>
</dbReference>
<name>A0A427N7N0_9HYPH</name>
<keyword evidence="5" id="KW-1185">Reference proteome</keyword>
<dbReference type="Proteomes" id="UP000277279">
    <property type="component" value="Unassembled WGS sequence"/>
</dbReference>
<dbReference type="NCBIfam" id="NF003814">
    <property type="entry name" value="PRK05406.1-3"/>
    <property type="match status" value="1"/>
</dbReference>
<evidence type="ECO:0000313" key="2">
    <source>
        <dbReference type="EMBL" id="MBB3132834.1"/>
    </source>
</evidence>
<dbReference type="Pfam" id="PF03746">
    <property type="entry name" value="LamB_YcsF"/>
    <property type="match status" value="1"/>
</dbReference>
<accession>A0A427N7N0</accession>
<comment type="catalytic activity">
    <reaction evidence="1">
        <text>5-oxo-L-proline + ATP + 2 H2O = L-glutamate + ADP + phosphate + H(+)</text>
        <dbReference type="Rhea" id="RHEA:10348"/>
        <dbReference type="ChEBI" id="CHEBI:15377"/>
        <dbReference type="ChEBI" id="CHEBI:15378"/>
        <dbReference type="ChEBI" id="CHEBI:29985"/>
        <dbReference type="ChEBI" id="CHEBI:30616"/>
        <dbReference type="ChEBI" id="CHEBI:43474"/>
        <dbReference type="ChEBI" id="CHEBI:58402"/>
        <dbReference type="ChEBI" id="CHEBI:456216"/>
        <dbReference type="EC" id="3.5.2.9"/>
    </reaction>
</comment>
<dbReference type="NCBIfam" id="NF003816">
    <property type="entry name" value="PRK05406.1-5"/>
    <property type="match status" value="1"/>
</dbReference>
<dbReference type="EMBL" id="RJJT01000002">
    <property type="protein sequence ID" value="RSB86147.1"/>
    <property type="molecule type" value="Genomic_DNA"/>
</dbReference>
<proteinExistence type="inferred from homology"/>
<keyword evidence="1" id="KW-0547">Nucleotide-binding</keyword>
<dbReference type="Proteomes" id="UP000518315">
    <property type="component" value="Unassembled WGS sequence"/>
</dbReference>
<protein>
    <recommendedName>
        <fullName evidence="1">5-oxoprolinase subunit A</fullName>
        <shortName evidence="1">5-OPase subunit A</shortName>
        <ecNumber evidence="1">3.5.2.9</ecNumber>
    </recommendedName>
    <alternativeName>
        <fullName evidence="1">5-oxoprolinase (ATP-hydrolyzing) subunit A</fullName>
    </alternativeName>
</protein>
<dbReference type="EMBL" id="JACHXH010000002">
    <property type="protein sequence ID" value="MBB3132834.1"/>
    <property type="molecule type" value="Genomic_DNA"/>
</dbReference>
<dbReference type="PANTHER" id="PTHR30292:SF0">
    <property type="entry name" value="5-OXOPROLINASE SUBUNIT A"/>
    <property type="match status" value="1"/>
</dbReference>
<comment type="caution">
    <text evidence="3">The sequence shown here is derived from an EMBL/GenBank/DDBJ whole genome shotgun (WGS) entry which is preliminary data.</text>
</comment>
<dbReference type="GO" id="GO:0005524">
    <property type="term" value="F:ATP binding"/>
    <property type="evidence" value="ECO:0007669"/>
    <property type="project" value="UniProtKB-UniRule"/>
</dbReference>
<evidence type="ECO:0000256" key="1">
    <source>
        <dbReference type="HAMAP-Rule" id="MF_00691"/>
    </source>
</evidence>
<evidence type="ECO:0000313" key="3">
    <source>
        <dbReference type="EMBL" id="RSB86147.1"/>
    </source>
</evidence>
<evidence type="ECO:0000313" key="4">
    <source>
        <dbReference type="Proteomes" id="UP000277279"/>
    </source>
</evidence>
<dbReference type="EC" id="3.5.2.9" evidence="1"/>
<dbReference type="CDD" id="cd10787">
    <property type="entry name" value="LamB_YcsF_like"/>
    <property type="match status" value="1"/>
</dbReference>
<dbReference type="SUPFAM" id="SSF88713">
    <property type="entry name" value="Glycoside hydrolase/deacetylase"/>
    <property type="match status" value="1"/>
</dbReference>
<sequence>MVTVDLNSDLGESFGPWPMGDDVAMLDIVTSANIACGFHAGDPAGILKVLRAAAARGVMVGAHVGYRDLVGFGRRNMDPSSEELVGDTIYQIGALQGLAKAAGTKVRYVKPHGALYNTISNDARQAGDVIAGIKAIDPSLILMALAGAPIVKRARAAGLTVVCEAFADRAYNADGTLVSRRAPGAVIHDPDQVAERMLRLVGEGRIATIDGDDIELEAQTICVHGDTPTAVALAQRLREVFTGRGIRLAAFADVTDGAVRG</sequence>